<organism evidence="2 3">
    <name type="scientific">bacterium (Candidatus Ratteibacteria) CG23_combo_of_CG06-09_8_20_14_all_48_7</name>
    <dbReference type="NCBI Taxonomy" id="2014292"/>
    <lineage>
        <taxon>Bacteria</taxon>
        <taxon>Candidatus Ratteibacteria</taxon>
    </lineage>
</organism>
<dbReference type="SUPFAM" id="SSF64288">
    <property type="entry name" value="Chorismate lyase-like"/>
    <property type="match status" value="1"/>
</dbReference>
<dbReference type="Proteomes" id="UP000230392">
    <property type="component" value="Unassembled WGS sequence"/>
</dbReference>
<sequence length="45" mass="5503">MLNILPRDPVFLVERVTYLEDGRFLDFTINVFRSDKYKFHIKIRS</sequence>
<dbReference type="EMBL" id="PCRF01000135">
    <property type="protein sequence ID" value="PIP16347.1"/>
    <property type="molecule type" value="Genomic_DNA"/>
</dbReference>
<feature type="domain" description="UbiC transcription regulator-associated" evidence="1">
    <location>
        <begin position="2"/>
        <end position="38"/>
    </location>
</feature>
<gene>
    <name evidence="2" type="ORF">COX46_02785</name>
</gene>
<dbReference type="InterPro" id="IPR011663">
    <property type="entry name" value="UTRA"/>
</dbReference>
<evidence type="ECO:0000313" key="3">
    <source>
        <dbReference type="Proteomes" id="UP000230392"/>
    </source>
</evidence>
<dbReference type="Gene3D" id="3.40.1410.10">
    <property type="entry name" value="Chorismate lyase-like"/>
    <property type="match status" value="1"/>
</dbReference>
<dbReference type="AlphaFoldDB" id="A0A2G9YAU9"/>
<proteinExistence type="predicted"/>
<name>A0A2G9YAU9_9BACT</name>
<dbReference type="GO" id="GO:0006355">
    <property type="term" value="P:regulation of DNA-templated transcription"/>
    <property type="evidence" value="ECO:0007669"/>
    <property type="project" value="InterPro"/>
</dbReference>
<dbReference type="InterPro" id="IPR028978">
    <property type="entry name" value="Chorismate_lyase_/UTRA_dom_sf"/>
</dbReference>
<dbReference type="Pfam" id="PF07702">
    <property type="entry name" value="UTRA"/>
    <property type="match status" value="1"/>
</dbReference>
<evidence type="ECO:0000313" key="2">
    <source>
        <dbReference type="EMBL" id="PIP16347.1"/>
    </source>
</evidence>
<dbReference type="GO" id="GO:0003677">
    <property type="term" value="F:DNA binding"/>
    <property type="evidence" value="ECO:0007669"/>
    <property type="project" value="InterPro"/>
</dbReference>
<protein>
    <recommendedName>
        <fullName evidence="1">UbiC transcription regulator-associated domain-containing protein</fullName>
    </recommendedName>
</protein>
<comment type="caution">
    <text evidence="2">The sequence shown here is derived from an EMBL/GenBank/DDBJ whole genome shotgun (WGS) entry which is preliminary data.</text>
</comment>
<evidence type="ECO:0000259" key="1">
    <source>
        <dbReference type="Pfam" id="PF07702"/>
    </source>
</evidence>
<accession>A0A2G9YAU9</accession>
<reference evidence="2 3" key="1">
    <citation type="submission" date="2017-09" db="EMBL/GenBank/DDBJ databases">
        <title>Depth-based differentiation of microbial function through sediment-hosted aquifers and enrichment of novel symbionts in the deep terrestrial subsurface.</title>
        <authorList>
            <person name="Probst A.J."/>
            <person name="Ladd B."/>
            <person name="Jarett J.K."/>
            <person name="Geller-Mcgrath D.E."/>
            <person name="Sieber C.M."/>
            <person name="Emerson J.B."/>
            <person name="Anantharaman K."/>
            <person name="Thomas B.C."/>
            <person name="Malmstrom R."/>
            <person name="Stieglmeier M."/>
            <person name="Klingl A."/>
            <person name="Woyke T."/>
            <person name="Ryan C.M."/>
            <person name="Banfield J.F."/>
        </authorList>
    </citation>
    <scope>NUCLEOTIDE SEQUENCE [LARGE SCALE GENOMIC DNA]</scope>
    <source>
        <strain evidence="2">CG23_combo_of_CG06-09_8_20_14_all_48_7</strain>
    </source>
</reference>